<name>A0A9J6RAP0_9BACI</name>
<dbReference type="Proteomes" id="UP001084197">
    <property type="component" value="Unassembled WGS sequence"/>
</dbReference>
<proteinExistence type="predicted"/>
<evidence type="ECO:0000256" key="1">
    <source>
        <dbReference type="SAM" id="Phobius"/>
    </source>
</evidence>
<organism evidence="2 3">
    <name type="scientific">Natronobacillus azotifigens</name>
    <dbReference type="NCBI Taxonomy" id="472978"/>
    <lineage>
        <taxon>Bacteria</taxon>
        <taxon>Bacillati</taxon>
        <taxon>Bacillota</taxon>
        <taxon>Bacilli</taxon>
        <taxon>Bacillales</taxon>
        <taxon>Bacillaceae</taxon>
        <taxon>Natronobacillus</taxon>
    </lineage>
</organism>
<protein>
    <submittedName>
        <fullName evidence="2">Uncharacterized protein</fullName>
    </submittedName>
</protein>
<feature type="transmembrane region" description="Helical" evidence="1">
    <location>
        <begin position="157"/>
        <end position="175"/>
    </location>
</feature>
<dbReference type="AlphaFoldDB" id="A0A9J6RAP0"/>
<sequence>MLKAEWLRIYRKKSIYILSIIPFIGVCFWIFERYQNASELSQLSLDSDIAGAGETIENLLLALRPEWIFSQAMGEVFSTIYLFPFVIIGVIWVYDDLNHGILTHVATVHQNRFRYFMIKIFSLSLFFLMTVFLYFFVLATTSFFLPDTLKSEWPQIFSLWNLRAFCIFTFVLLFWSIVGMTITYLSQSAVVGSGILMFYLLFERVFTTVTAYSFQSELLMKMNEYLPWANMNSLIMYASQIKTETSQGFFSSVDPIMFEMTTYMEGMLIPMPIVKPLYVLMIFSVLYSFVFGSVFWMTFQYRIKHS</sequence>
<feature type="transmembrane region" description="Helical" evidence="1">
    <location>
        <begin position="76"/>
        <end position="94"/>
    </location>
</feature>
<feature type="transmembrane region" description="Helical" evidence="1">
    <location>
        <begin position="182"/>
        <end position="202"/>
    </location>
</feature>
<keyword evidence="3" id="KW-1185">Reference proteome</keyword>
<keyword evidence="1" id="KW-0812">Transmembrane</keyword>
<reference evidence="2" key="1">
    <citation type="submission" date="2022-11" db="EMBL/GenBank/DDBJ databases">
        <title>WGS of Natronobacillus azotifigens 24KS-1, an anaerobic diazotrophic haloalkaliphile from soda-rich habitats.</title>
        <authorList>
            <person name="Sorokin D.Y."/>
            <person name="Merkel A.Y."/>
        </authorList>
    </citation>
    <scope>NUCLEOTIDE SEQUENCE</scope>
    <source>
        <strain evidence="2">24KS-1</strain>
    </source>
</reference>
<dbReference type="RefSeq" id="WP_268779497.1">
    <property type="nucleotide sequence ID" value="NZ_JAPRAT010000008.1"/>
</dbReference>
<feature type="transmembrane region" description="Helical" evidence="1">
    <location>
        <begin position="115"/>
        <end position="137"/>
    </location>
</feature>
<comment type="caution">
    <text evidence="2">The sequence shown here is derived from an EMBL/GenBank/DDBJ whole genome shotgun (WGS) entry which is preliminary data.</text>
</comment>
<keyword evidence="1" id="KW-0472">Membrane</keyword>
<evidence type="ECO:0000313" key="3">
    <source>
        <dbReference type="Proteomes" id="UP001084197"/>
    </source>
</evidence>
<accession>A0A9J6RAP0</accession>
<dbReference type="EMBL" id="JAPRAT010000008">
    <property type="protein sequence ID" value="MCZ0702728.1"/>
    <property type="molecule type" value="Genomic_DNA"/>
</dbReference>
<feature type="transmembrane region" description="Helical" evidence="1">
    <location>
        <begin position="15"/>
        <end position="31"/>
    </location>
</feature>
<evidence type="ECO:0000313" key="2">
    <source>
        <dbReference type="EMBL" id="MCZ0702728.1"/>
    </source>
</evidence>
<keyword evidence="1" id="KW-1133">Transmembrane helix</keyword>
<feature type="transmembrane region" description="Helical" evidence="1">
    <location>
        <begin position="277"/>
        <end position="299"/>
    </location>
</feature>
<gene>
    <name evidence="2" type="ORF">OWO01_05855</name>
</gene>